<evidence type="ECO:0000313" key="2">
    <source>
        <dbReference type="EMBL" id="KAK3295352.1"/>
    </source>
</evidence>
<gene>
    <name evidence="2" type="ORF">B0H64DRAFT_395079</name>
</gene>
<organism evidence="2 3">
    <name type="scientific">Chaetomium fimeti</name>
    <dbReference type="NCBI Taxonomy" id="1854472"/>
    <lineage>
        <taxon>Eukaryota</taxon>
        <taxon>Fungi</taxon>
        <taxon>Dikarya</taxon>
        <taxon>Ascomycota</taxon>
        <taxon>Pezizomycotina</taxon>
        <taxon>Sordariomycetes</taxon>
        <taxon>Sordariomycetidae</taxon>
        <taxon>Sordariales</taxon>
        <taxon>Chaetomiaceae</taxon>
        <taxon>Chaetomium</taxon>
    </lineage>
</organism>
<proteinExistence type="predicted"/>
<dbReference type="AlphaFoldDB" id="A0AAE0LS13"/>
<feature type="region of interest" description="Disordered" evidence="1">
    <location>
        <begin position="1"/>
        <end position="42"/>
    </location>
</feature>
<feature type="compositionally biased region" description="Polar residues" evidence="1">
    <location>
        <begin position="1"/>
        <end position="11"/>
    </location>
</feature>
<evidence type="ECO:0000313" key="3">
    <source>
        <dbReference type="Proteomes" id="UP001278766"/>
    </source>
</evidence>
<sequence length="254" mass="28804">MDAPTGDNQISPEEGPPSPTHSDLGTERDLSPIFTPKPEPDELEAVEEEIVVEEEVAVEEEIAYPKAECTICKKTVTKWLDLIILPDGERLTKIGLMLEREKALARKPYCLECADAQVWYWLLVNVDRSRNIRLTPAQWRQRVIYNLETNFGLVKRRVNNRLMMADYFKFCRGCDNINAHVDIPGQPCKACRNRPRCNYCGRNRLGLRGTRARAIRCSRCRTKSSLAFALPPVDPVILPDPTPEGSEADHEEAA</sequence>
<comment type="caution">
    <text evidence="2">The sequence shown here is derived from an EMBL/GenBank/DDBJ whole genome shotgun (WGS) entry which is preliminary data.</text>
</comment>
<reference evidence="2" key="2">
    <citation type="submission" date="2023-06" db="EMBL/GenBank/DDBJ databases">
        <authorList>
            <consortium name="Lawrence Berkeley National Laboratory"/>
            <person name="Haridas S."/>
            <person name="Hensen N."/>
            <person name="Bonometti L."/>
            <person name="Westerberg I."/>
            <person name="Brannstrom I.O."/>
            <person name="Guillou S."/>
            <person name="Cros-Aarteil S."/>
            <person name="Calhoun S."/>
            <person name="Kuo A."/>
            <person name="Mondo S."/>
            <person name="Pangilinan J."/>
            <person name="Riley R."/>
            <person name="Labutti K."/>
            <person name="Andreopoulos B."/>
            <person name="Lipzen A."/>
            <person name="Chen C."/>
            <person name="Yanf M."/>
            <person name="Daum C."/>
            <person name="Ng V."/>
            <person name="Clum A."/>
            <person name="Steindorff A."/>
            <person name="Ohm R."/>
            <person name="Martin F."/>
            <person name="Silar P."/>
            <person name="Natvig D."/>
            <person name="Lalanne C."/>
            <person name="Gautier V."/>
            <person name="Ament-Velasquez S.L."/>
            <person name="Kruys A."/>
            <person name="Hutchinson M.I."/>
            <person name="Powell A.J."/>
            <person name="Barry K."/>
            <person name="Miller A.N."/>
            <person name="Grigoriev I.V."/>
            <person name="Debuchy R."/>
            <person name="Gladieux P."/>
            <person name="Thoren M.H."/>
            <person name="Johannesson H."/>
        </authorList>
    </citation>
    <scope>NUCLEOTIDE SEQUENCE</scope>
    <source>
        <strain evidence="2">CBS 168.71</strain>
    </source>
</reference>
<dbReference type="EMBL" id="JAUEPN010000004">
    <property type="protein sequence ID" value="KAK3295352.1"/>
    <property type="molecule type" value="Genomic_DNA"/>
</dbReference>
<dbReference type="Proteomes" id="UP001278766">
    <property type="component" value="Unassembled WGS sequence"/>
</dbReference>
<dbReference type="RefSeq" id="XP_062658866.1">
    <property type="nucleotide sequence ID" value="XM_062803731.1"/>
</dbReference>
<evidence type="ECO:0000256" key="1">
    <source>
        <dbReference type="SAM" id="MobiDB-lite"/>
    </source>
</evidence>
<protein>
    <submittedName>
        <fullName evidence="2">Uncharacterized protein</fullName>
    </submittedName>
</protein>
<dbReference type="GeneID" id="87840679"/>
<keyword evidence="3" id="KW-1185">Reference proteome</keyword>
<reference evidence="2" key="1">
    <citation type="journal article" date="2023" name="Mol. Phylogenet. Evol.">
        <title>Genome-scale phylogeny and comparative genomics of the fungal order Sordariales.</title>
        <authorList>
            <person name="Hensen N."/>
            <person name="Bonometti L."/>
            <person name="Westerberg I."/>
            <person name="Brannstrom I.O."/>
            <person name="Guillou S."/>
            <person name="Cros-Aarteil S."/>
            <person name="Calhoun S."/>
            <person name="Haridas S."/>
            <person name="Kuo A."/>
            <person name="Mondo S."/>
            <person name="Pangilinan J."/>
            <person name="Riley R."/>
            <person name="LaButti K."/>
            <person name="Andreopoulos B."/>
            <person name="Lipzen A."/>
            <person name="Chen C."/>
            <person name="Yan M."/>
            <person name="Daum C."/>
            <person name="Ng V."/>
            <person name="Clum A."/>
            <person name="Steindorff A."/>
            <person name="Ohm R.A."/>
            <person name="Martin F."/>
            <person name="Silar P."/>
            <person name="Natvig D.O."/>
            <person name="Lalanne C."/>
            <person name="Gautier V."/>
            <person name="Ament-Velasquez S.L."/>
            <person name="Kruys A."/>
            <person name="Hutchinson M.I."/>
            <person name="Powell A.J."/>
            <person name="Barry K."/>
            <person name="Miller A.N."/>
            <person name="Grigoriev I.V."/>
            <person name="Debuchy R."/>
            <person name="Gladieux P."/>
            <person name="Hiltunen Thoren M."/>
            <person name="Johannesson H."/>
        </authorList>
    </citation>
    <scope>NUCLEOTIDE SEQUENCE</scope>
    <source>
        <strain evidence="2">CBS 168.71</strain>
    </source>
</reference>
<accession>A0AAE0LS13</accession>
<name>A0AAE0LS13_9PEZI</name>